<protein>
    <submittedName>
        <fullName evidence="2">Uncharacterized protein</fullName>
    </submittedName>
</protein>
<evidence type="ECO:0000256" key="1">
    <source>
        <dbReference type="SAM" id="Phobius"/>
    </source>
</evidence>
<keyword evidence="3" id="KW-1185">Reference proteome</keyword>
<keyword evidence="1" id="KW-1133">Transmembrane helix</keyword>
<reference evidence="2 3" key="1">
    <citation type="submission" date="2019-01" db="EMBL/GenBank/DDBJ databases">
        <authorList>
            <person name="Ferrante I. M."/>
        </authorList>
    </citation>
    <scope>NUCLEOTIDE SEQUENCE [LARGE SCALE GENOMIC DNA]</scope>
    <source>
        <strain evidence="2 3">B856</strain>
    </source>
</reference>
<keyword evidence="1" id="KW-0472">Membrane</keyword>
<feature type="transmembrane region" description="Helical" evidence="1">
    <location>
        <begin position="88"/>
        <end position="109"/>
    </location>
</feature>
<keyword evidence="1" id="KW-0812">Transmembrane</keyword>
<evidence type="ECO:0000313" key="3">
    <source>
        <dbReference type="Proteomes" id="UP000291116"/>
    </source>
</evidence>
<proteinExistence type="predicted"/>
<accession>A0A448YU75</accession>
<dbReference type="OrthoDB" id="43234at2759"/>
<dbReference type="AlphaFoldDB" id="A0A448YU75"/>
<sequence>MVNVAGMALMVVSNAVSWHAVAKSLRSLDLLRSVVWKIALFYALWALYNRLLGGNSRELGHVSMGLLVLSCLATAHSPSSCSPGAARAALVASCGLVVLNFAAVLPMIAGAGGPAGFAKKVRYSGDASALVAAWGYTFAAYIASNVGMWSLVFARFATLPMNGRSGFAPGHSDPGFDYPTIEEGAYQPVQTADL</sequence>
<name>A0A448YU75_9STRA</name>
<dbReference type="Proteomes" id="UP000291116">
    <property type="component" value="Unassembled WGS sequence"/>
</dbReference>
<organism evidence="2 3">
    <name type="scientific">Pseudo-nitzschia multistriata</name>
    <dbReference type="NCBI Taxonomy" id="183589"/>
    <lineage>
        <taxon>Eukaryota</taxon>
        <taxon>Sar</taxon>
        <taxon>Stramenopiles</taxon>
        <taxon>Ochrophyta</taxon>
        <taxon>Bacillariophyta</taxon>
        <taxon>Bacillariophyceae</taxon>
        <taxon>Bacillariophycidae</taxon>
        <taxon>Bacillariales</taxon>
        <taxon>Bacillariaceae</taxon>
        <taxon>Pseudo-nitzschia</taxon>
    </lineage>
</organism>
<dbReference type="EMBL" id="CAACVS010000001">
    <property type="protein sequence ID" value="VEU33328.1"/>
    <property type="molecule type" value="Genomic_DNA"/>
</dbReference>
<gene>
    <name evidence="2" type="ORF">PSNMU_V1.4_AUG-EV-PASAV3_0001310</name>
</gene>
<feature type="transmembrane region" description="Helical" evidence="1">
    <location>
        <begin position="129"/>
        <end position="154"/>
    </location>
</feature>
<evidence type="ECO:0000313" key="2">
    <source>
        <dbReference type="EMBL" id="VEU33328.1"/>
    </source>
</evidence>